<evidence type="ECO:0000313" key="1">
    <source>
        <dbReference type="EMBL" id="VBA41611.1"/>
    </source>
</evidence>
<evidence type="ECO:0000313" key="2">
    <source>
        <dbReference type="Proteomes" id="UP000273307"/>
    </source>
</evidence>
<reference evidence="1 2" key="1">
    <citation type="submission" date="2018-09" db="EMBL/GenBank/DDBJ databases">
        <authorList>
            <person name="Tagini F."/>
        </authorList>
    </citation>
    <scope>NUCLEOTIDE SEQUENCE [LARGE SCALE GENOMIC DNA]</scope>
    <source>
        <strain evidence="1 2">MK136</strain>
    </source>
</reference>
<dbReference type="EMBL" id="UPHP01000113">
    <property type="protein sequence ID" value="VBA41611.1"/>
    <property type="molecule type" value="Genomic_DNA"/>
</dbReference>
<proteinExistence type="predicted"/>
<keyword evidence="2" id="KW-1185">Reference proteome</keyword>
<organism evidence="1 2">
    <name type="scientific">Mycobacterium attenuatum</name>
    <dbReference type="NCBI Taxonomy" id="2341086"/>
    <lineage>
        <taxon>Bacteria</taxon>
        <taxon>Bacillati</taxon>
        <taxon>Actinomycetota</taxon>
        <taxon>Actinomycetes</taxon>
        <taxon>Mycobacteriales</taxon>
        <taxon>Mycobacteriaceae</taxon>
        <taxon>Mycobacterium</taxon>
    </lineage>
</organism>
<gene>
    <name evidence="1" type="ORF">LAUMK136_04142</name>
</gene>
<name>A0A498Q8I5_9MYCO</name>
<sequence>MRSVIGTAGAGVRRRQAVVLDQDGQWSRLGELPAMNP</sequence>
<protein>
    <submittedName>
        <fullName evidence="1">Uncharacterized protein</fullName>
    </submittedName>
</protein>
<dbReference type="AlphaFoldDB" id="A0A498Q8I5"/>
<accession>A0A498Q8I5</accession>
<dbReference type="Proteomes" id="UP000273307">
    <property type="component" value="Unassembled WGS sequence"/>
</dbReference>